<sequence>LWAFSFESYDGTELIQVKNNVEESYFGIADLKKVPKFHSKFIEFTIN</sequence>
<keyword evidence="2" id="KW-1185">Reference proteome</keyword>
<feature type="non-terminal residue" evidence="1">
    <location>
        <position position="1"/>
    </location>
</feature>
<gene>
    <name evidence="1" type="ORF">GMARGA_LOCUS25741</name>
</gene>
<dbReference type="EMBL" id="CAJVQB010028910">
    <property type="protein sequence ID" value="CAG8813260.1"/>
    <property type="molecule type" value="Genomic_DNA"/>
</dbReference>
<evidence type="ECO:0000313" key="2">
    <source>
        <dbReference type="Proteomes" id="UP000789901"/>
    </source>
</evidence>
<reference evidence="1 2" key="1">
    <citation type="submission" date="2021-06" db="EMBL/GenBank/DDBJ databases">
        <authorList>
            <person name="Kallberg Y."/>
            <person name="Tangrot J."/>
            <person name="Rosling A."/>
        </authorList>
    </citation>
    <scope>NUCLEOTIDE SEQUENCE [LARGE SCALE GENOMIC DNA]</scope>
    <source>
        <strain evidence="1 2">120-4 pot B 10/14</strain>
    </source>
</reference>
<accession>A0ABN7W2R4</accession>
<name>A0ABN7W2R4_GIGMA</name>
<protein>
    <submittedName>
        <fullName evidence="1">9704_t:CDS:1</fullName>
    </submittedName>
</protein>
<dbReference type="Proteomes" id="UP000789901">
    <property type="component" value="Unassembled WGS sequence"/>
</dbReference>
<proteinExistence type="predicted"/>
<comment type="caution">
    <text evidence="1">The sequence shown here is derived from an EMBL/GenBank/DDBJ whole genome shotgun (WGS) entry which is preliminary data.</text>
</comment>
<evidence type="ECO:0000313" key="1">
    <source>
        <dbReference type="EMBL" id="CAG8813260.1"/>
    </source>
</evidence>
<organism evidence="1 2">
    <name type="scientific">Gigaspora margarita</name>
    <dbReference type="NCBI Taxonomy" id="4874"/>
    <lineage>
        <taxon>Eukaryota</taxon>
        <taxon>Fungi</taxon>
        <taxon>Fungi incertae sedis</taxon>
        <taxon>Mucoromycota</taxon>
        <taxon>Glomeromycotina</taxon>
        <taxon>Glomeromycetes</taxon>
        <taxon>Diversisporales</taxon>
        <taxon>Gigasporaceae</taxon>
        <taxon>Gigaspora</taxon>
    </lineage>
</organism>